<evidence type="ECO:0000259" key="5">
    <source>
        <dbReference type="PROSITE" id="PS50166"/>
    </source>
</evidence>
<dbReference type="STRING" id="2769.R7QHA4"/>
<comment type="subcellular location">
    <subcellularLocation>
        <location evidence="1">Nucleus</location>
    </subcellularLocation>
</comment>
<dbReference type="GO" id="GO:0031267">
    <property type="term" value="F:small GTPase binding"/>
    <property type="evidence" value="ECO:0007669"/>
    <property type="project" value="InterPro"/>
</dbReference>
<accession>R7QHA4</accession>
<keyword evidence="3" id="KW-0813">Transport</keyword>
<organism evidence="6 7">
    <name type="scientific">Chondrus crispus</name>
    <name type="common">Carrageen Irish moss</name>
    <name type="synonym">Polymorpha crispa</name>
    <dbReference type="NCBI Taxonomy" id="2769"/>
    <lineage>
        <taxon>Eukaryota</taxon>
        <taxon>Rhodophyta</taxon>
        <taxon>Florideophyceae</taxon>
        <taxon>Rhodymeniophycidae</taxon>
        <taxon>Gigartinales</taxon>
        <taxon>Gigartinaceae</taxon>
        <taxon>Chondrus</taxon>
    </lineage>
</organism>
<dbReference type="PROSITE" id="PS50166">
    <property type="entry name" value="IMPORTIN_B_NT"/>
    <property type="match status" value="1"/>
</dbReference>
<dbReference type="EMBL" id="HG001841">
    <property type="protein sequence ID" value="CDF37444.1"/>
    <property type="molecule type" value="Genomic_DNA"/>
</dbReference>
<dbReference type="Gene3D" id="1.25.10.10">
    <property type="entry name" value="Leucine-rich Repeat Variant"/>
    <property type="match status" value="1"/>
</dbReference>
<dbReference type="Pfam" id="PF25758">
    <property type="entry name" value="TPR_IPO11"/>
    <property type="match status" value="1"/>
</dbReference>
<dbReference type="InterPro" id="IPR058669">
    <property type="entry name" value="TPR_IPO7/11-like"/>
</dbReference>
<dbReference type="Pfam" id="PF03810">
    <property type="entry name" value="IBN_N"/>
    <property type="match status" value="1"/>
</dbReference>
<dbReference type="GO" id="GO:0005829">
    <property type="term" value="C:cytosol"/>
    <property type="evidence" value="ECO:0007669"/>
    <property type="project" value="TreeGrafter"/>
</dbReference>
<dbReference type="InterPro" id="IPR016024">
    <property type="entry name" value="ARM-type_fold"/>
</dbReference>
<proteinExistence type="inferred from homology"/>
<evidence type="ECO:0000256" key="2">
    <source>
        <dbReference type="ARBA" id="ARBA00007991"/>
    </source>
</evidence>
<keyword evidence="4" id="KW-0539">Nucleus</keyword>
<dbReference type="InterPro" id="IPR011989">
    <property type="entry name" value="ARM-like"/>
</dbReference>
<dbReference type="OrthoDB" id="361693at2759"/>
<reference evidence="7" key="1">
    <citation type="journal article" date="2013" name="Proc. Natl. Acad. Sci. U.S.A.">
        <title>Genome structure and metabolic features in the red seaweed Chondrus crispus shed light on evolution of the Archaeplastida.</title>
        <authorList>
            <person name="Collen J."/>
            <person name="Porcel B."/>
            <person name="Carre W."/>
            <person name="Ball S.G."/>
            <person name="Chaparro C."/>
            <person name="Tonon T."/>
            <person name="Barbeyron T."/>
            <person name="Michel G."/>
            <person name="Noel B."/>
            <person name="Valentin K."/>
            <person name="Elias M."/>
            <person name="Artiguenave F."/>
            <person name="Arun A."/>
            <person name="Aury J.M."/>
            <person name="Barbosa-Neto J.F."/>
            <person name="Bothwell J.H."/>
            <person name="Bouget F.Y."/>
            <person name="Brillet L."/>
            <person name="Cabello-Hurtado F."/>
            <person name="Capella-Gutierrez S."/>
            <person name="Charrier B."/>
            <person name="Cladiere L."/>
            <person name="Cock J.M."/>
            <person name="Coelho S.M."/>
            <person name="Colleoni C."/>
            <person name="Czjzek M."/>
            <person name="Da Silva C."/>
            <person name="Delage L."/>
            <person name="Denoeud F."/>
            <person name="Deschamps P."/>
            <person name="Dittami S.M."/>
            <person name="Gabaldon T."/>
            <person name="Gachon C.M."/>
            <person name="Groisillier A."/>
            <person name="Herve C."/>
            <person name="Jabbari K."/>
            <person name="Katinka M."/>
            <person name="Kloareg B."/>
            <person name="Kowalczyk N."/>
            <person name="Labadie K."/>
            <person name="Leblanc C."/>
            <person name="Lopez P.J."/>
            <person name="McLachlan D.H."/>
            <person name="Meslet-Cladiere L."/>
            <person name="Moustafa A."/>
            <person name="Nehr Z."/>
            <person name="Nyvall Collen P."/>
            <person name="Panaud O."/>
            <person name="Partensky F."/>
            <person name="Poulain J."/>
            <person name="Rensing S.A."/>
            <person name="Rousvoal S."/>
            <person name="Samson G."/>
            <person name="Symeonidi A."/>
            <person name="Weissenbach J."/>
            <person name="Zambounis A."/>
            <person name="Wincker P."/>
            <person name="Boyen C."/>
        </authorList>
    </citation>
    <scope>NUCLEOTIDE SEQUENCE [LARGE SCALE GENOMIC DNA]</scope>
    <source>
        <strain evidence="7">cv. Stackhouse</strain>
    </source>
</reference>
<gene>
    <name evidence="6" type="ORF">CHC_T00005660001</name>
</gene>
<evidence type="ECO:0000256" key="1">
    <source>
        <dbReference type="ARBA" id="ARBA00004123"/>
    </source>
</evidence>
<evidence type="ECO:0000256" key="3">
    <source>
        <dbReference type="ARBA" id="ARBA00022448"/>
    </source>
</evidence>
<protein>
    <recommendedName>
        <fullName evidence="5">Importin N-terminal domain-containing protein</fullName>
    </recommendedName>
</protein>
<dbReference type="GeneID" id="17324999"/>
<dbReference type="Pfam" id="PF08389">
    <property type="entry name" value="Xpo1"/>
    <property type="match status" value="1"/>
</dbReference>
<name>R7QHA4_CHOCR</name>
<dbReference type="AlphaFoldDB" id="R7QHA4"/>
<sequence length="967" mass="107478">MITAASDADAPPNVRWLAAVCGKNAVSRSWRRRTHPNAVTEDERTYVKDTLLQKLGEQHSTVAIQISVWVSRIARIDFPNGWPSLITDLCEKVKCSNEQVMFHSLSTLDLVIEGISSKRLHSDRKRFYQVAPAIFGALYEHFVVHLQTLIQNPNRQDGMKKSFSVVEKCLECFQKLVNYGSERITAFQHLPSVFSKFIDMPELFLRGAAGGTELQLRLSHLAAELIVTTQKRDPVHFQEFLPKFLEIYYNCLMAFRFGTSDESACFQAALFVRNVLECPDYDLGSASFAEFKAKRGTGVKMPDGVCPQACRYILLSFFDENRVNALIESLISNVFILSNRELETWANDPEALVREEDAADWGTESLRKESEGIFSLLFLRDWQRIAPMITRLTESIPADNPLLLDACYRALGRATRDCRNAFNLADSLNGKLGAILKADCSKNLGERIIQARAAWLIGQCAEQVSRELRQIVNPLLVRLMGFTDGDLVIALTATKTIQHLAEDLGFHSEDFAPQLSTCVLHCFRLVNIAETYATKRDLLGTIVSLIRRSNAQYVVPLIESVANVLTPLWRSRQNGGGSFQTSGENFNGTGIEMGEGGENLLRVAIAEVLVAMIEKTGEASMQSSGLRTLSLEVIAFAVNVEKGMGGSYMMEDGCELWAVVVEASSEYSEELARLFPQTERILGLDFDYLREVFRLLEGYALLGRERFMNQYGAAMLATLRRALGSVRDRGCLAAVEVLDVILLLFPSEGVGFLAPILQDALQKIIENEESQVVSAAYTGLIARACLVKVGDFEGLVLQGNEMAAVEVVEAMLKNLDSMYKLRRRKLVTVAVCGLARRYGKSTSVLQRVPSVLNAVVQVLSEEQHRAGRHATEEHPKDFLNAVARFGEGARDEEGFTGKGVELPGQRRKRDMWDGDVVEKVKLREVCGGLLMGLKEDGEENYQAILRATDPVVLAQLGKLVQPDGTAS</sequence>
<dbReference type="InterPro" id="IPR001494">
    <property type="entry name" value="Importin-beta_N"/>
</dbReference>
<dbReference type="Proteomes" id="UP000012073">
    <property type="component" value="Unassembled WGS sequence"/>
</dbReference>
<dbReference type="OMA" id="SFHYVFH"/>
<evidence type="ECO:0000313" key="6">
    <source>
        <dbReference type="EMBL" id="CDF37444.1"/>
    </source>
</evidence>
<keyword evidence="7" id="KW-1185">Reference proteome</keyword>
<dbReference type="Gramene" id="CDF37444">
    <property type="protein sequence ID" value="CDF37444"/>
    <property type="gene ID" value="CHC_T00005660001"/>
</dbReference>
<dbReference type="PANTHER" id="PTHR10997:SF7">
    <property type="entry name" value="IMPORTIN-11"/>
    <property type="match status" value="1"/>
</dbReference>
<dbReference type="GO" id="GO:0006606">
    <property type="term" value="P:protein import into nucleus"/>
    <property type="evidence" value="ECO:0007669"/>
    <property type="project" value="TreeGrafter"/>
</dbReference>
<dbReference type="PANTHER" id="PTHR10997">
    <property type="entry name" value="IMPORTIN-7, 8, 11"/>
    <property type="match status" value="1"/>
</dbReference>
<evidence type="ECO:0000256" key="4">
    <source>
        <dbReference type="ARBA" id="ARBA00023242"/>
    </source>
</evidence>
<dbReference type="SUPFAM" id="SSF48371">
    <property type="entry name" value="ARM repeat"/>
    <property type="match status" value="1"/>
</dbReference>
<evidence type="ECO:0000313" key="7">
    <source>
        <dbReference type="Proteomes" id="UP000012073"/>
    </source>
</evidence>
<dbReference type="RefSeq" id="XP_005717263.1">
    <property type="nucleotide sequence ID" value="XM_005717206.1"/>
</dbReference>
<comment type="similarity">
    <text evidence="2">Belongs to the importin beta family.</text>
</comment>
<feature type="domain" description="Importin N-terminal" evidence="5">
    <location>
        <begin position="1"/>
        <end position="57"/>
    </location>
</feature>
<dbReference type="KEGG" id="ccp:CHC_T00005660001"/>
<dbReference type="GO" id="GO:0005635">
    <property type="term" value="C:nuclear envelope"/>
    <property type="evidence" value="ECO:0007669"/>
    <property type="project" value="TreeGrafter"/>
</dbReference>
<dbReference type="PhylomeDB" id="R7QHA4"/>
<dbReference type="InterPro" id="IPR013598">
    <property type="entry name" value="Exportin-1/Importin-b-like"/>
</dbReference>